<feature type="transmembrane region" description="Helical" evidence="5">
    <location>
        <begin position="61"/>
        <end position="83"/>
    </location>
</feature>
<name>A0A7X0MI10_9SPHI</name>
<feature type="domain" description="Fatty acid hydroxylase" evidence="6">
    <location>
        <begin position="102"/>
        <end position="237"/>
    </location>
</feature>
<dbReference type="InterPro" id="IPR006694">
    <property type="entry name" value="Fatty_acid_hydroxylase"/>
</dbReference>
<organism evidence="7 8">
    <name type="scientific">Pedobacter cryoconitis</name>
    <dbReference type="NCBI Taxonomy" id="188932"/>
    <lineage>
        <taxon>Bacteria</taxon>
        <taxon>Pseudomonadati</taxon>
        <taxon>Bacteroidota</taxon>
        <taxon>Sphingobacteriia</taxon>
        <taxon>Sphingobacteriales</taxon>
        <taxon>Sphingobacteriaceae</taxon>
        <taxon>Pedobacter</taxon>
    </lineage>
</organism>
<feature type="transmembrane region" description="Helical" evidence="5">
    <location>
        <begin position="95"/>
        <end position="120"/>
    </location>
</feature>
<gene>
    <name evidence="7" type="ORF">HDF25_000174</name>
</gene>
<comment type="caution">
    <text evidence="7">The sequence shown here is derived from an EMBL/GenBank/DDBJ whole genome shotgun (WGS) entry which is preliminary data.</text>
</comment>
<dbReference type="GO" id="GO:0008610">
    <property type="term" value="P:lipid biosynthetic process"/>
    <property type="evidence" value="ECO:0007669"/>
    <property type="project" value="InterPro"/>
</dbReference>
<dbReference type="GO" id="GO:0016491">
    <property type="term" value="F:oxidoreductase activity"/>
    <property type="evidence" value="ECO:0007669"/>
    <property type="project" value="InterPro"/>
</dbReference>
<evidence type="ECO:0000256" key="2">
    <source>
        <dbReference type="ARBA" id="ARBA00022692"/>
    </source>
</evidence>
<dbReference type="EMBL" id="JACHCC010000001">
    <property type="protein sequence ID" value="MBB6498050.1"/>
    <property type="molecule type" value="Genomic_DNA"/>
</dbReference>
<dbReference type="GO" id="GO:0016020">
    <property type="term" value="C:membrane"/>
    <property type="evidence" value="ECO:0007669"/>
    <property type="project" value="UniProtKB-SubCell"/>
</dbReference>
<evidence type="ECO:0000313" key="7">
    <source>
        <dbReference type="EMBL" id="MBB6498050.1"/>
    </source>
</evidence>
<accession>A0A7X0MI10</accession>
<evidence type="ECO:0000256" key="1">
    <source>
        <dbReference type="ARBA" id="ARBA00004370"/>
    </source>
</evidence>
<keyword evidence="4 5" id="KW-0472">Membrane</keyword>
<evidence type="ECO:0000259" key="6">
    <source>
        <dbReference type="Pfam" id="PF04116"/>
    </source>
</evidence>
<reference evidence="7 8" key="1">
    <citation type="submission" date="2020-08" db="EMBL/GenBank/DDBJ databases">
        <title>Genomic Encyclopedia of Type Strains, Phase IV (KMG-V): Genome sequencing to study the core and pangenomes of soil and plant-associated prokaryotes.</title>
        <authorList>
            <person name="Whitman W."/>
        </authorList>
    </citation>
    <scope>NUCLEOTIDE SEQUENCE [LARGE SCALE GENOMIC DNA]</scope>
    <source>
        <strain evidence="7 8">M2T3</strain>
    </source>
</reference>
<dbReference type="RefSeq" id="WP_184621815.1">
    <property type="nucleotide sequence ID" value="NZ_JACHCC010000001.1"/>
</dbReference>
<proteinExistence type="predicted"/>
<dbReference type="GO" id="GO:0005506">
    <property type="term" value="F:iron ion binding"/>
    <property type="evidence" value="ECO:0007669"/>
    <property type="project" value="InterPro"/>
</dbReference>
<evidence type="ECO:0000256" key="3">
    <source>
        <dbReference type="ARBA" id="ARBA00022989"/>
    </source>
</evidence>
<dbReference type="Pfam" id="PF04116">
    <property type="entry name" value="FA_hydroxylase"/>
    <property type="match status" value="1"/>
</dbReference>
<dbReference type="PANTHER" id="PTHR11863">
    <property type="entry name" value="STEROL DESATURASE"/>
    <property type="match status" value="1"/>
</dbReference>
<dbReference type="AlphaFoldDB" id="A0A7X0MI10"/>
<dbReference type="Proteomes" id="UP000521017">
    <property type="component" value="Unassembled WGS sequence"/>
</dbReference>
<comment type="subcellular location">
    <subcellularLocation>
        <location evidence="1">Membrane</location>
    </subcellularLocation>
</comment>
<evidence type="ECO:0000256" key="5">
    <source>
        <dbReference type="SAM" id="Phobius"/>
    </source>
</evidence>
<sequence>MLSANLNDGLIYLTGLPVLSLWLIFLAENVIITVLVLLIGRQLQQKFSVDTLINYSYTRREWQLCGLTNILNTLITYAGFWLWKSGFIKIETDVSLAIFLDFLFLFFGMDILMFVFHYMIHQTFLYQSVHRLHHLAVHPKPIDLFILHPLETLSFGGLWLFMLWLYPFNICAVVIYLMINIIFGLTGHLGIEPLPANIRNLPFIKYLGTSTFHHNHHQQERYNFGFYTSLWDRLFGTYKA</sequence>
<feature type="transmembrane region" description="Helical" evidence="5">
    <location>
        <begin position="20"/>
        <end position="40"/>
    </location>
</feature>
<evidence type="ECO:0000256" key="4">
    <source>
        <dbReference type="ARBA" id="ARBA00023136"/>
    </source>
</evidence>
<keyword evidence="2 5" id="KW-0812">Transmembrane</keyword>
<protein>
    <submittedName>
        <fullName evidence="7">Sterol desaturase/sphingolipid hydroxylase (Fatty acid hydroxylase superfamily)</fullName>
    </submittedName>
</protein>
<dbReference type="InterPro" id="IPR050307">
    <property type="entry name" value="Sterol_Desaturase_Related"/>
</dbReference>
<evidence type="ECO:0000313" key="8">
    <source>
        <dbReference type="Proteomes" id="UP000521017"/>
    </source>
</evidence>
<keyword evidence="3 5" id="KW-1133">Transmembrane helix</keyword>